<dbReference type="EMBL" id="QGNW01000056">
    <property type="protein sequence ID" value="RVX05413.1"/>
    <property type="molecule type" value="Genomic_DNA"/>
</dbReference>
<evidence type="ECO:0000313" key="3">
    <source>
        <dbReference type="Proteomes" id="UP000288805"/>
    </source>
</evidence>
<dbReference type="Pfam" id="PF13966">
    <property type="entry name" value="zf-RVT"/>
    <property type="match status" value="1"/>
</dbReference>
<organism evidence="2 3">
    <name type="scientific">Vitis vinifera</name>
    <name type="common">Grape</name>
    <dbReference type="NCBI Taxonomy" id="29760"/>
    <lineage>
        <taxon>Eukaryota</taxon>
        <taxon>Viridiplantae</taxon>
        <taxon>Streptophyta</taxon>
        <taxon>Embryophyta</taxon>
        <taxon>Tracheophyta</taxon>
        <taxon>Spermatophyta</taxon>
        <taxon>Magnoliopsida</taxon>
        <taxon>eudicotyledons</taxon>
        <taxon>Gunneridae</taxon>
        <taxon>Pentapetalae</taxon>
        <taxon>rosids</taxon>
        <taxon>Vitales</taxon>
        <taxon>Vitaceae</taxon>
        <taxon>Viteae</taxon>
        <taxon>Vitis</taxon>
    </lineage>
</organism>
<dbReference type="Proteomes" id="UP000288805">
    <property type="component" value="Unassembled WGS sequence"/>
</dbReference>
<feature type="domain" description="Reverse transcriptase zinc-binding" evidence="1">
    <location>
        <begin position="8"/>
        <end position="77"/>
    </location>
</feature>
<accession>A0A438J935</accession>
<evidence type="ECO:0000259" key="1">
    <source>
        <dbReference type="Pfam" id="PF13966"/>
    </source>
</evidence>
<name>A0A438J935_VITVI</name>
<sequence length="177" mass="20974">MPKRTKCKHFPVKIIWNPWVPSKVRFFAWEACWGKVLTLDQLQRRGWSLVNRRALCKEESETIDLFLLHCVKARVLWQLMFSLFRIQWIISGSVQDTLLGWLSFPVGRRCRKARRATPLCIFWTIWKERNQRVFEDAEMSDQSLKSSFLCKIALWIWVYLHGNGLSLVDCVNWSGPS</sequence>
<dbReference type="AlphaFoldDB" id="A0A438J935"/>
<dbReference type="InterPro" id="IPR026960">
    <property type="entry name" value="RVT-Znf"/>
</dbReference>
<protein>
    <recommendedName>
        <fullName evidence="1">Reverse transcriptase zinc-binding domain-containing protein</fullName>
    </recommendedName>
</protein>
<reference evidence="2 3" key="1">
    <citation type="journal article" date="2018" name="PLoS Genet.">
        <title>Population sequencing reveals clonal diversity and ancestral inbreeding in the grapevine cultivar Chardonnay.</title>
        <authorList>
            <person name="Roach M.J."/>
            <person name="Johnson D.L."/>
            <person name="Bohlmann J."/>
            <person name="van Vuuren H.J."/>
            <person name="Jones S.J."/>
            <person name="Pretorius I.S."/>
            <person name="Schmidt S.A."/>
            <person name="Borneman A.R."/>
        </authorList>
    </citation>
    <scope>NUCLEOTIDE SEQUENCE [LARGE SCALE GENOMIC DNA]</scope>
    <source>
        <strain evidence="3">cv. Chardonnay</strain>
        <tissue evidence="2">Leaf</tissue>
    </source>
</reference>
<evidence type="ECO:0000313" key="2">
    <source>
        <dbReference type="EMBL" id="RVX05413.1"/>
    </source>
</evidence>
<proteinExistence type="predicted"/>
<gene>
    <name evidence="2" type="ORF">CK203_013534</name>
</gene>
<comment type="caution">
    <text evidence="2">The sequence shown here is derived from an EMBL/GenBank/DDBJ whole genome shotgun (WGS) entry which is preliminary data.</text>
</comment>